<dbReference type="EMBL" id="CM029053">
    <property type="protein sequence ID" value="KAG2553593.1"/>
    <property type="molecule type" value="Genomic_DNA"/>
</dbReference>
<dbReference type="EMBL" id="CM029053">
    <property type="protein sequence ID" value="KAG2553591.1"/>
    <property type="molecule type" value="Genomic_DNA"/>
</dbReference>
<gene>
    <name evidence="1" type="ORF">PVAP13_9KG535926</name>
</gene>
<name>A0A8T0NUH7_PANVG</name>
<reference evidence="1" key="1">
    <citation type="submission" date="2020-05" db="EMBL/GenBank/DDBJ databases">
        <title>WGS assembly of Panicum virgatum.</title>
        <authorList>
            <person name="Lovell J.T."/>
            <person name="Jenkins J."/>
            <person name="Shu S."/>
            <person name="Juenger T.E."/>
            <person name="Schmutz J."/>
        </authorList>
    </citation>
    <scope>NUCLEOTIDE SEQUENCE</scope>
    <source>
        <strain evidence="1">AP13</strain>
    </source>
</reference>
<protein>
    <submittedName>
        <fullName evidence="1">Uncharacterized protein</fullName>
    </submittedName>
</protein>
<dbReference type="Proteomes" id="UP000823388">
    <property type="component" value="Chromosome 9K"/>
</dbReference>
<dbReference type="EMBL" id="CM029053">
    <property type="protein sequence ID" value="KAG2553592.1"/>
    <property type="molecule type" value="Genomic_DNA"/>
</dbReference>
<dbReference type="AlphaFoldDB" id="A0A8T0NUH7"/>
<comment type="caution">
    <text evidence="1">The sequence shown here is derived from an EMBL/GenBank/DDBJ whole genome shotgun (WGS) entry which is preliminary data.</text>
</comment>
<evidence type="ECO:0000313" key="1">
    <source>
        <dbReference type="EMBL" id="KAG2553591.1"/>
    </source>
</evidence>
<proteinExistence type="predicted"/>
<accession>A0A8T0NUH7</accession>
<sequence>MDPARYGFSGTMVFLKHRIIIEWEDPKEADATALWEGVCLDQRWHISLVPPRGKATARA</sequence>
<evidence type="ECO:0000313" key="2">
    <source>
        <dbReference type="Proteomes" id="UP000823388"/>
    </source>
</evidence>
<keyword evidence="2" id="KW-1185">Reference proteome</keyword>
<organism evidence="1 2">
    <name type="scientific">Panicum virgatum</name>
    <name type="common">Blackwell switchgrass</name>
    <dbReference type="NCBI Taxonomy" id="38727"/>
    <lineage>
        <taxon>Eukaryota</taxon>
        <taxon>Viridiplantae</taxon>
        <taxon>Streptophyta</taxon>
        <taxon>Embryophyta</taxon>
        <taxon>Tracheophyta</taxon>
        <taxon>Spermatophyta</taxon>
        <taxon>Magnoliopsida</taxon>
        <taxon>Liliopsida</taxon>
        <taxon>Poales</taxon>
        <taxon>Poaceae</taxon>
        <taxon>PACMAD clade</taxon>
        <taxon>Panicoideae</taxon>
        <taxon>Panicodae</taxon>
        <taxon>Paniceae</taxon>
        <taxon>Panicinae</taxon>
        <taxon>Panicum</taxon>
        <taxon>Panicum sect. Hiantes</taxon>
    </lineage>
</organism>